<gene>
    <name evidence="1" type="ORF">L6452_02168</name>
</gene>
<proteinExistence type="predicted"/>
<reference evidence="2" key="1">
    <citation type="journal article" date="2022" name="Mol. Ecol. Resour.">
        <title>The genomes of chicory, endive, great burdock and yacon provide insights into Asteraceae palaeo-polyploidization history and plant inulin production.</title>
        <authorList>
            <person name="Fan W."/>
            <person name="Wang S."/>
            <person name="Wang H."/>
            <person name="Wang A."/>
            <person name="Jiang F."/>
            <person name="Liu H."/>
            <person name="Zhao H."/>
            <person name="Xu D."/>
            <person name="Zhang Y."/>
        </authorList>
    </citation>
    <scope>NUCLEOTIDE SEQUENCE [LARGE SCALE GENOMIC DNA]</scope>
    <source>
        <strain evidence="2">cv. Niubang</strain>
    </source>
</reference>
<evidence type="ECO:0000313" key="2">
    <source>
        <dbReference type="Proteomes" id="UP001055879"/>
    </source>
</evidence>
<dbReference type="Proteomes" id="UP001055879">
    <property type="component" value="Linkage Group LG01"/>
</dbReference>
<keyword evidence="2" id="KW-1185">Reference proteome</keyword>
<evidence type="ECO:0000313" key="1">
    <source>
        <dbReference type="EMBL" id="KAI3771017.1"/>
    </source>
</evidence>
<dbReference type="EMBL" id="CM042047">
    <property type="protein sequence ID" value="KAI3771017.1"/>
    <property type="molecule type" value="Genomic_DNA"/>
</dbReference>
<organism evidence="1 2">
    <name type="scientific">Arctium lappa</name>
    <name type="common">Greater burdock</name>
    <name type="synonym">Lappa major</name>
    <dbReference type="NCBI Taxonomy" id="4217"/>
    <lineage>
        <taxon>Eukaryota</taxon>
        <taxon>Viridiplantae</taxon>
        <taxon>Streptophyta</taxon>
        <taxon>Embryophyta</taxon>
        <taxon>Tracheophyta</taxon>
        <taxon>Spermatophyta</taxon>
        <taxon>Magnoliopsida</taxon>
        <taxon>eudicotyledons</taxon>
        <taxon>Gunneridae</taxon>
        <taxon>Pentapetalae</taxon>
        <taxon>asterids</taxon>
        <taxon>campanulids</taxon>
        <taxon>Asterales</taxon>
        <taxon>Asteraceae</taxon>
        <taxon>Carduoideae</taxon>
        <taxon>Cardueae</taxon>
        <taxon>Arctiinae</taxon>
        <taxon>Arctium</taxon>
    </lineage>
</organism>
<name>A0ACB9FIN1_ARCLA</name>
<accession>A0ACB9FIN1</accession>
<protein>
    <submittedName>
        <fullName evidence="1">Uncharacterized protein</fullName>
    </submittedName>
</protein>
<reference evidence="1 2" key="2">
    <citation type="journal article" date="2022" name="Mol. Ecol. Resour.">
        <title>The genomes of chicory, endive, great burdock and yacon provide insights into Asteraceae paleo-polyploidization history and plant inulin production.</title>
        <authorList>
            <person name="Fan W."/>
            <person name="Wang S."/>
            <person name="Wang H."/>
            <person name="Wang A."/>
            <person name="Jiang F."/>
            <person name="Liu H."/>
            <person name="Zhao H."/>
            <person name="Xu D."/>
            <person name="Zhang Y."/>
        </authorList>
    </citation>
    <scope>NUCLEOTIDE SEQUENCE [LARGE SCALE GENOMIC DNA]</scope>
    <source>
        <strain evidence="2">cv. Niubang</strain>
    </source>
</reference>
<sequence>MEEKHVEPSIFTYRLLIDIKGQDNDLDGMEKIVETMKAEDIEPNLKIQTLLARHYTYGGHNEKANEVLHGMEGSDLKENRWVCLYLLPLYAELGSVDDVKRI</sequence>
<comment type="caution">
    <text evidence="1">The sequence shown here is derived from an EMBL/GenBank/DDBJ whole genome shotgun (WGS) entry which is preliminary data.</text>
</comment>